<evidence type="ECO:0000313" key="6">
    <source>
        <dbReference type="Proteomes" id="UP000000393"/>
    </source>
</evidence>
<reference evidence="5 6" key="1">
    <citation type="submission" date="2010-06" db="EMBL/GenBank/DDBJ databases">
        <title>Complete sequence of chromosome of Nitrosococcus watsoni C-113.</title>
        <authorList>
            <consortium name="US DOE Joint Genome Institute"/>
            <person name="Lucas S."/>
            <person name="Copeland A."/>
            <person name="Lapidus A."/>
            <person name="Cheng J.-F."/>
            <person name="Bruce D."/>
            <person name="Goodwin L."/>
            <person name="Pitluck S."/>
            <person name="Malfatti S.A."/>
            <person name="Chain P.S.G."/>
            <person name="Land M."/>
            <person name="Hauser L."/>
            <person name="Kyrpides N."/>
            <person name="Ivanova N."/>
            <person name="Cambell M.A."/>
            <person name="Heidelberg J.F."/>
            <person name="Klotz M.G."/>
            <person name="Woyke T."/>
        </authorList>
    </citation>
    <scope>NUCLEOTIDE SEQUENCE [LARGE SCALE GENOMIC DNA]</scope>
    <source>
        <strain evidence="5 6">C-113</strain>
    </source>
</reference>
<feature type="transmembrane region" description="Helical" evidence="3">
    <location>
        <begin position="240"/>
        <end position="260"/>
    </location>
</feature>
<keyword evidence="3" id="KW-1133">Transmembrane helix</keyword>
<dbReference type="EMBL" id="CP002086">
    <property type="protein sequence ID" value="ADJ28241.1"/>
    <property type="molecule type" value="Genomic_DNA"/>
</dbReference>
<dbReference type="SUPFAM" id="SSF52151">
    <property type="entry name" value="FabD/lysophospholipase-like"/>
    <property type="match status" value="1"/>
</dbReference>
<evidence type="ECO:0000313" key="5">
    <source>
        <dbReference type="EMBL" id="ADJ28241.1"/>
    </source>
</evidence>
<dbReference type="RefSeq" id="WP_013220337.1">
    <property type="nucleotide sequence ID" value="NC_014315.1"/>
</dbReference>
<accession>D8K5R4</accession>
<dbReference type="STRING" id="105559.Nwat_1316"/>
<evidence type="ECO:0000259" key="4">
    <source>
        <dbReference type="Pfam" id="PF01734"/>
    </source>
</evidence>
<keyword evidence="3" id="KW-0472">Membrane</keyword>
<evidence type="ECO:0000256" key="2">
    <source>
        <dbReference type="SAM" id="MobiDB-lite"/>
    </source>
</evidence>
<dbReference type="OrthoDB" id="9813090at2"/>
<feature type="transmembrane region" description="Helical" evidence="3">
    <location>
        <begin position="337"/>
        <end position="360"/>
    </location>
</feature>
<protein>
    <recommendedName>
        <fullName evidence="4">PNPLA domain-containing protein</fullName>
    </recommendedName>
</protein>
<dbReference type="Gene3D" id="3.40.1090.10">
    <property type="entry name" value="Cytosolic phospholipase A2 catalytic domain"/>
    <property type="match status" value="1"/>
</dbReference>
<dbReference type="Pfam" id="PF01734">
    <property type="entry name" value="Patatin"/>
    <property type="match status" value="1"/>
</dbReference>
<feature type="domain" description="PNPLA" evidence="4">
    <location>
        <begin position="58"/>
        <end position="106"/>
    </location>
</feature>
<evidence type="ECO:0000256" key="3">
    <source>
        <dbReference type="SAM" id="Phobius"/>
    </source>
</evidence>
<feature type="transmembrane region" description="Helical" evidence="3">
    <location>
        <begin position="161"/>
        <end position="183"/>
    </location>
</feature>
<keyword evidence="1" id="KW-0443">Lipid metabolism</keyword>
<keyword evidence="6" id="KW-1185">Reference proteome</keyword>
<feature type="transmembrane region" description="Helical" evidence="3">
    <location>
        <begin position="303"/>
        <end position="322"/>
    </location>
</feature>
<dbReference type="PANTHER" id="PTHR10728:SF40">
    <property type="entry name" value="PATATIN FAMILY PROTEIN"/>
    <property type="match status" value="1"/>
</dbReference>
<dbReference type="AlphaFoldDB" id="D8K5R4"/>
<dbReference type="GO" id="GO:0005829">
    <property type="term" value="C:cytosol"/>
    <property type="evidence" value="ECO:0007669"/>
    <property type="project" value="TreeGrafter"/>
</dbReference>
<feature type="transmembrane region" description="Helical" evidence="3">
    <location>
        <begin position="195"/>
        <end position="219"/>
    </location>
</feature>
<proteinExistence type="predicted"/>
<feature type="compositionally biased region" description="Basic and acidic residues" evidence="2">
    <location>
        <begin position="25"/>
        <end position="38"/>
    </location>
</feature>
<dbReference type="HOGENOM" id="CLU_009252_1_0_6"/>
<keyword evidence="3" id="KW-0812">Transmembrane</keyword>
<dbReference type="InterPro" id="IPR002641">
    <property type="entry name" value="PNPLA_dom"/>
</dbReference>
<dbReference type="GO" id="GO:0004623">
    <property type="term" value="F:phospholipase A2 activity"/>
    <property type="evidence" value="ECO:0007669"/>
    <property type="project" value="TreeGrafter"/>
</dbReference>
<organism evidence="5 6">
    <name type="scientific">Nitrosococcus watsoni (strain C-113)</name>
    <dbReference type="NCBI Taxonomy" id="105559"/>
    <lineage>
        <taxon>Bacteria</taxon>
        <taxon>Pseudomonadati</taxon>
        <taxon>Pseudomonadota</taxon>
        <taxon>Gammaproteobacteria</taxon>
        <taxon>Chromatiales</taxon>
        <taxon>Chromatiaceae</taxon>
        <taxon>Nitrosococcus</taxon>
    </lineage>
</organism>
<dbReference type="PANTHER" id="PTHR10728">
    <property type="entry name" value="CYTOSOLIC PHOSPHOLIPASE A2"/>
    <property type="match status" value="1"/>
</dbReference>
<dbReference type="InterPro" id="IPR016035">
    <property type="entry name" value="Acyl_Trfase/lysoPLipase"/>
</dbReference>
<name>D8K5R4_NITWC</name>
<dbReference type="Proteomes" id="UP000000393">
    <property type="component" value="Chromosome"/>
</dbReference>
<sequence>MSRVAESQDLEGSSKSRPAVPMEQKMLEMFRQEQERLRDRRRQAGLAPGRPEKDAVGLAFSGGGIRSATFNLGLLQAMNRYGFLKHVDYLSTVSGGGYIGSSLTWFMSCLKQDFPFGTSRRDNTETPGAIVSWLRQHASYLTPGEGVDLWALAAAVIRGTLVNLLVIIPIFFTVTVLLVWLPGPVVIPAYPQNGFTVLLGVGLAFLALLGITSIFYALFSNIKSLQRFRVRSRSNFWMGRMLFFGIGFAVLGTIPLLHGYLEIHFKDLIEEFYASFSLAGALSLMGGWIGRDSENETQGYRKILLNVGLALVIYGLLLWMYHDADAVVNKGDVLRKGLLWAGVASALFIGMLANINYVSIHRYYRDRLMQAFMPPVDFTDFSEPNKCLLKNILQTKAPYHIINTMMMTWNSSTPTLRIRGGDNFILTPLFCGAPSTGYVSSAQYLGGTMDLSTAFSISGAAIDPNTGVTRSRPLSFMMTLLNVRIGYWVRNPKRPANRIKGWSRPYWFIYSLREMLGLKMAENQMHVYLTDGGHFENLGLYELIRRRCRYIVLSDAAEDRAWKFDDLGNALEKIRVDFGAAIDMDTQMLQPQGPNQFSPQPGVLGNICYADGSRGTLLYIKASVFSGLPEDVYAYRRANPKFPNQSTVDQFFDEPQFEAYRELGFQTGKRIFEDKKLHKVFAP</sequence>
<evidence type="ECO:0000256" key="1">
    <source>
        <dbReference type="ARBA" id="ARBA00023098"/>
    </source>
</evidence>
<dbReference type="GO" id="GO:0046475">
    <property type="term" value="P:glycerophospholipid catabolic process"/>
    <property type="evidence" value="ECO:0007669"/>
    <property type="project" value="TreeGrafter"/>
</dbReference>
<feature type="transmembrane region" description="Helical" evidence="3">
    <location>
        <begin position="272"/>
        <end position="291"/>
    </location>
</feature>
<dbReference type="eggNOG" id="COG1752">
    <property type="taxonomic scope" value="Bacteria"/>
</dbReference>
<feature type="region of interest" description="Disordered" evidence="2">
    <location>
        <begin position="1"/>
        <end position="51"/>
    </location>
</feature>
<dbReference type="KEGG" id="nwa:Nwat_1316"/>
<gene>
    <name evidence="5" type="ordered locus">Nwat_1316</name>
</gene>